<proteinExistence type="predicted"/>
<keyword evidence="1 3" id="KW-0853">WD repeat</keyword>
<protein>
    <recommendedName>
        <fullName evidence="4">Novel STAND NTPase 1 domain-containing protein</fullName>
    </recommendedName>
</protein>
<accession>A0A848G4D1</accession>
<evidence type="ECO:0000256" key="1">
    <source>
        <dbReference type="ARBA" id="ARBA00022574"/>
    </source>
</evidence>
<evidence type="ECO:0000256" key="2">
    <source>
        <dbReference type="ARBA" id="ARBA00022737"/>
    </source>
</evidence>
<dbReference type="InterPro" id="IPR015943">
    <property type="entry name" value="WD40/YVTN_repeat-like_dom_sf"/>
</dbReference>
<dbReference type="PROSITE" id="PS50294">
    <property type="entry name" value="WD_REPEATS_REGION"/>
    <property type="match status" value="6"/>
</dbReference>
<dbReference type="PANTHER" id="PTHR22847:SF637">
    <property type="entry name" value="WD REPEAT DOMAIN 5B"/>
    <property type="match status" value="1"/>
</dbReference>
<dbReference type="SMART" id="SM00320">
    <property type="entry name" value="WD40"/>
    <property type="match status" value="10"/>
</dbReference>
<dbReference type="PROSITE" id="PS50082">
    <property type="entry name" value="WD_REPEATS_2"/>
    <property type="match status" value="7"/>
</dbReference>
<evidence type="ECO:0000313" key="6">
    <source>
        <dbReference type="Proteomes" id="UP000580043"/>
    </source>
</evidence>
<dbReference type="EMBL" id="JABBGA010000001">
    <property type="protein sequence ID" value="NML24541.1"/>
    <property type="molecule type" value="Genomic_DNA"/>
</dbReference>
<dbReference type="InterPro" id="IPR049052">
    <property type="entry name" value="nSTAND1"/>
</dbReference>
<name>A0A848G4D1_9RHOO</name>
<dbReference type="AlphaFoldDB" id="A0A848G4D1"/>
<dbReference type="Proteomes" id="UP000580043">
    <property type="component" value="Unassembled WGS sequence"/>
</dbReference>
<dbReference type="RefSeq" id="WP_169144160.1">
    <property type="nucleotide sequence ID" value="NZ_JABBGA010000001.1"/>
</dbReference>
<feature type="repeat" description="WD" evidence="3">
    <location>
        <begin position="507"/>
        <end position="539"/>
    </location>
</feature>
<dbReference type="PANTHER" id="PTHR22847">
    <property type="entry name" value="WD40 REPEAT PROTEIN"/>
    <property type="match status" value="1"/>
</dbReference>
<evidence type="ECO:0000313" key="5">
    <source>
        <dbReference type="EMBL" id="NML24541.1"/>
    </source>
</evidence>
<dbReference type="InterPro" id="IPR001680">
    <property type="entry name" value="WD40_rpt"/>
</dbReference>
<dbReference type="InterPro" id="IPR036322">
    <property type="entry name" value="WD40_repeat_dom_sf"/>
</dbReference>
<dbReference type="Gene3D" id="2.130.10.10">
    <property type="entry name" value="YVTN repeat-like/Quinoprotein amine dehydrogenase"/>
    <property type="match status" value="4"/>
</dbReference>
<dbReference type="InterPro" id="IPR027417">
    <property type="entry name" value="P-loop_NTPase"/>
</dbReference>
<feature type="repeat" description="WD" evidence="3">
    <location>
        <begin position="701"/>
        <end position="729"/>
    </location>
</feature>
<feature type="repeat" description="WD" evidence="3">
    <location>
        <begin position="596"/>
        <end position="638"/>
    </location>
</feature>
<sequence length="1035" mass="111526">MSDAPLSQLPVDVNEPYIGLKPYTEAERDRFFGRERDAQLLINKLFSHPLTLLYAPSGVGKTSLLRALVIPNLKAEEAQVVYFDKWNTPDPCSALAALIRQGEAGAPGPGQLVDAAHDALARDDSTLVIMLDQFEEYLQRYAANLGLLPAALGALLRTTLDVRVVLSFREEFLASVDACLRGHVLALFASTYHLEHLDRERAREAIVCPARKYGGVCDDELVGRLLDDLAPGDPEKSTGRLFRGGIELPFLQLICRSLWERGRAAGHSGLRMDDYRALGGRKGIVSAYLQSVTRNFGLFQRLDAAQVLKALAPRSGVKIAYPLEALAAQAGTSEQRTQKVLDILREHRIVRTRDAAGGVSYELQHDAFIEIVRPWADACFKRRNRLIGSGVACVMVLATALNIVMLDRDRDEAEARRRAVEVSERIEVDARRALEEALTLANGSADHAVRTTLRQAIAAFLQNPALPPHPGGAVAAGFSRDGKWLFSAGEDGEARLIDARTLALQARISHAGPLSALAASADGSRLVSAGRDGILQVWDSAGRILTRCGHAGGPAWTDADISRDGKRVVAIRESEDGMAPDLLLTSAGAACQLTRLAGHFGNVASASFDESGDRVLSFGNNDNTARVWDAGLGSLLATLTHPDEVLSASFSPDGKEIAVAVADGSVYRWTPWGRLLGRPLELPLPVRADLPPALATAARHSPDGRLLAVASSDGGVYMWTLQPGEEKPLDGPVMLPGNRSGTALAVSFSPDGKRILSFGTDDTLRVWEAPFHFQPREFRGHSAAMRNAVFSPDGGRVLSAGADGGVRLWRMPVTDLLTPQGNGLVLSADRRHSFRTATGQLFAGEGDAPPRNLLKPGESVRVAVFSPDGRWLALGMHSGRLRVVSLTGAADSFEFDDTGSPIAALAFDRRGRRLTTGGTDGYLRFYAMDDAKADPDGVLAHTGPVVSVDVAPDGAYIISTGADGAARVWDWQRHALSTLEGGADRVRDARFSSDGKRILRRNGDRITTFDAEVWARSDAELIDFAHRLLGKPPSP</sequence>
<feature type="repeat" description="WD" evidence="3">
    <location>
        <begin position="938"/>
        <end position="970"/>
    </location>
</feature>
<evidence type="ECO:0000259" key="4">
    <source>
        <dbReference type="Pfam" id="PF20703"/>
    </source>
</evidence>
<dbReference type="CDD" id="cd00200">
    <property type="entry name" value="WD40"/>
    <property type="match status" value="1"/>
</dbReference>
<keyword evidence="2" id="KW-0677">Repeat</keyword>
<keyword evidence="6" id="KW-1185">Reference proteome</keyword>
<organism evidence="5 6">
    <name type="scientific">Zoogloea dura</name>
    <dbReference type="NCBI Taxonomy" id="2728840"/>
    <lineage>
        <taxon>Bacteria</taxon>
        <taxon>Pseudomonadati</taxon>
        <taxon>Pseudomonadota</taxon>
        <taxon>Betaproteobacteria</taxon>
        <taxon>Rhodocyclales</taxon>
        <taxon>Zoogloeaceae</taxon>
        <taxon>Zoogloea</taxon>
    </lineage>
</organism>
<feature type="repeat" description="WD" evidence="3">
    <location>
        <begin position="736"/>
        <end position="768"/>
    </location>
</feature>
<dbReference type="SUPFAM" id="SSF50978">
    <property type="entry name" value="WD40 repeat-like"/>
    <property type="match status" value="2"/>
</dbReference>
<reference evidence="5 6" key="1">
    <citation type="submission" date="2020-04" db="EMBL/GenBank/DDBJ databases">
        <title>Zoogloea sp. G-4-1-14 isolated from soil.</title>
        <authorList>
            <person name="Dahal R.H."/>
        </authorList>
    </citation>
    <scope>NUCLEOTIDE SEQUENCE [LARGE SCALE GENOMIC DNA]</scope>
    <source>
        <strain evidence="5 6">G-4-1-14</strain>
    </source>
</reference>
<dbReference type="Pfam" id="PF00400">
    <property type="entry name" value="WD40"/>
    <property type="match status" value="8"/>
</dbReference>
<evidence type="ECO:0000256" key="3">
    <source>
        <dbReference type="PROSITE-ProRule" id="PRU00221"/>
    </source>
</evidence>
<feature type="domain" description="Novel STAND NTPase 1" evidence="4">
    <location>
        <begin position="16"/>
        <end position="370"/>
    </location>
</feature>
<gene>
    <name evidence="5" type="ORF">HHL15_02195</name>
</gene>
<dbReference type="Gene3D" id="3.40.50.300">
    <property type="entry name" value="P-loop containing nucleotide triphosphate hydrolases"/>
    <property type="match status" value="1"/>
</dbReference>
<dbReference type="Pfam" id="PF20703">
    <property type="entry name" value="nSTAND1"/>
    <property type="match status" value="1"/>
</dbReference>
<feature type="repeat" description="WD" evidence="3">
    <location>
        <begin position="638"/>
        <end position="669"/>
    </location>
</feature>
<comment type="caution">
    <text evidence="5">The sequence shown here is derived from an EMBL/GenBank/DDBJ whole genome shotgun (WGS) entry which is preliminary data.</text>
</comment>
<feature type="repeat" description="WD" evidence="3">
    <location>
        <begin position="778"/>
        <end position="811"/>
    </location>
</feature>
<dbReference type="SUPFAM" id="SSF52540">
    <property type="entry name" value="P-loop containing nucleoside triphosphate hydrolases"/>
    <property type="match status" value="1"/>
</dbReference>